<dbReference type="OrthoDB" id="90111at2759"/>
<keyword evidence="6" id="KW-0843">Virulence</keyword>
<evidence type="ECO:0000256" key="2">
    <source>
        <dbReference type="ARBA" id="ARBA00004613"/>
    </source>
</evidence>
<evidence type="ECO:0000256" key="4">
    <source>
        <dbReference type="ARBA" id="ARBA00022525"/>
    </source>
</evidence>
<proteinExistence type="inferred from homology"/>
<evidence type="ECO:0000256" key="3">
    <source>
        <dbReference type="ARBA" id="ARBA00010400"/>
    </source>
</evidence>
<comment type="subcellular location">
    <subcellularLocation>
        <location evidence="1">Host cell</location>
    </subcellularLocation>
    <subcellularLocation>
        <location evidence="2">Secreted</location>
    </subcellularLocation>
</comment>
<evidence type="ECO:0000313" key="9">
    <source>
        <dbReference type="Proteomes" id="UP000237271"/>
    </source>
</evidence>
<evidence type="ECO:0000256" key="1">
    <source>
        <dbReference type="ARBA" id="ARBA00004340"/>
    </source>
</evidence>
<name>A0A2P4XNZ1_9STRA</name>
<evidence type="ECO:0000256" key="5">
    <source>
        <dbReference type="ARBA" id="ARBA00022729"/>
    </source>
</evidence>
<keyword evidence="5" id="KW-0732">Signal</keyword>
<sequence length="330" mass="37169">MSSYCASLLVITTILANICIALGSIMVVSELPGSGEMNANPSRFLRTRAINCEDRVGPVSRIEKLKSLITPWTVSEKTQLRWMKKDKSADTVFVRLGLSTIDKLFESKHFPVWIEYVGGSAIKTLTSYFGDQALSQIIIAAQKIPKTQFLATQLQTRQLNYWLANNKKPVDVYKLMMLDKAGDKVVESPQFITWLSYLDKFNAIFPRKAQSSISILSMIYGDEALSIMLLQARNVRRVADIAAKLHSEQIERLLAAKTSPAAVLKNLMLDKAGEKLLENPMFSTWVKYVDDFDMTTPNKKTLVLALKAYYNTDELVTMVDAAKKKPVWKQ</sequence>
<dbReference type="InterPro" id="IPR054463">
    <property type="entry name" value="PexRD54_WY"/>
</dbReference>
<feature type="domain" description="RxLR effector PexRD54 WY" evidence="7">
    <location>
        <begin position="248"/>
        <end position="289"/>
    </location>
</feature>
<evidence type="ECO:0000256" key="6">
    <source>
        <dbReference type="ARBA" id="ARBA00023026"/>
    </source>
</evidence>
<feature type="domain" description="RxLR effector PexRD54 WY" evidence="7">
    <location>
        <begin position="159"/>
        <end position="197"/>
    </location>
</feature>
<dbReference type="Pfam" id="PF22748">
    <property type="entry name" value="PexRD54_WY"/>
    <property type="match status" value="2"/>
</dbReference>
<evidence type="ECO:0000313" key="8">
    <source>
        <dbReference type="EMBL" id="POM67254.1"/>
    </source>
</evidence>
<dbReference type="AlphaFoldDB" id="A0A2P4XNZ1"/>
<organism evidence="8 9">
    <name type="scientific">Phytophthora palmivora</name>
    <dbReference type="NCBI Taxonomy" id="4796"/>
    <lineage>
        <taxon>Eukaryota</taxon>
        <taxon>Sar</taxon>
        <taxon>Stramenopiles</taxon>
        <taxon>Oomycota</taxon>
        <taxon>Peronosporomycetes</taxon>
        <taxon>Peronosporales</taxon>
        <taxon>Peronosporaceae</taxon>
        <taxon>Phytophthora</taxon>
    </lineage>
</organism>
<keyword evidence="9" id="KW-1185">Reference proteome</keyword>
<dbReference type="GO" id="GO:0005576">
    <property type="term" value="C:extracellular region"/>
    <property type="evidence" value="ECO:0007669"/>
    <property type="project" value="UniProtKB-SubCell"/>
</dbReference>
<protein>
    <submittedName>
        <fullName evidence="8">RxLR effector family protein</fullName>
    </submittedName>
</protein>
<evidence type="ECO:0000259" key="7">
    <source>
        <dbReference type="Pfam" id="PF22748"/>
    </source>
</evidence>
<dbReference type="EMBL" id="NCKW01009456">
    <property type="protein sequence ID" value="POM67254.1"/>
    <property type="molecule type" value="Genomic_DNA"/>
</dbReference>
<reference evidence="8 9" key="1">
    <citation type="journal article" date="2017" name="Genome Biol. Evol.">
        <title>Phytophthora megakarya and P. palmivora, closely related causal agents of cacao black pod rot, underwent increases in genome sizes and gene numbers by different mechanisms.</title>
        <authorList>
            <person name="Ali S.S."/>
            <person name="Shao J."/>
            <person name="Lary D.J."/>
            <person name="Kronmiller B."/>
            <person name="Shen D."/>
            <person name="Strem M.D."/>
            <person name="Amoako-Attah I."/>
            <person name="Akrofi A.Y."/>
            <person name="Begoude B.A."/>
            <person name="Ten Hoopen G.M."/>
            <person name="Coulibaly K."/>
            <person name="Kebe B.I."/>
            <person name="Melnick R.L."/>
            <person name="Guiltinan M.J."/>
            <person name="Tyler B.M."/>
            <person name="Meinhardt L.W."/>
            <person name="Bailey B.A."/>
        </authorList>
    </citation>
    <scope>NUCLEOTIDE SEQUENCE [LARGE SCALE GENOMIC DNA]</scope>
    <source>
        <strain evidence="9">sbr112.9</strain>
    </source>
</reference>
<keyword evidence="4" id="KW-0964">Secreted</keyword>
<gene>
    <name evidence="8" type="ORF">PHPALM_16769</name>
</gene>
<dbReference type="Proteomes" id="UP000237271">
    <property type="component" value="Unassembled WGS sequence"/>
</dbReference>
<accession>A0A2P4XNZ1</accession>
<dbReference type="GO" id="GO:0043657">
    <property type="term" value="C:host cell"/>
    <property type="evidence" value="ECO:0007669"/>
    <property type="project" value="UniProtKB-SubCell"/>
</dbReference>
<comment type="caution">
    <text evidence="8">The sequence shown here is derived from an EMBL/GenBank/DDBJ whole genome shotgun (WGS) entry which is preliminary data.</text>
</comment>
<comment type="similarity">
    <text evidence="3">Belongs to the RxLR effector family.</text>
</comment>